<evidence type="ECO:0000256" key="5">
    <source>
        <dbReference type="ARBA" id="ARBA00023157"/>
    </source>
</evidence>
<comment type="subcellular location">
    <subcellularLocation>
        <location evidence="1">Periplasm</location>
    </subcellularLocation>
</comment>
<protein>
    <submittedName>
        <fullName evidence="9">Thiol:disulfide interchange protein DsbC</fullName>
    </submittedName>
</protein>
<keyword evidence="6" id="KW-0676">Redox-active center</keyword>
<evidence type="ECO:0000256" key="1">
    <source>
        <dbReference type="ARBA" id="ARBA00004418"/>
    </source>
</evidence>
<feature type="domain" description="Disulphide bond isomerase DsbC/G N-terminal" evidence="7">
    <location>
        <begin position="47"/>
        <end position="109"/>
    </location>
</feature>
<dbReference type="Pfam" id="PF13098">
    <property type="entry name" value="Thioredoxin_2"/>
    <property type="match status" value="1"/>
</dbReference>
<dbReference type="InterPro" id="IPR012336">
    <property type="entry name" value="Thioredoxin-like_fold"/>
</dbReference>
<evidence type="ECO:0000259" key="7">
    <source>
        <dbReference type="Pfam" id="PF10411"/>
    </source>
</evidence>
<evidence type="ECO:0000256" key="2">
    <source>
        <dbReference type="ARBA" id="ARBA00009813"/>
    </source>
</evidence>
<dbReference type="InterPro" id="IPR009094">
    <property type="entry name" value="DiS-bond_isomerase_DsbC/G_N_sf"/>
</dbReference>
<reference evidence="9" key="1">
    <citation type="submission" date="2018-06" db="EMBL/GenBank/DDBJ databases">
        <authorList>
            <person name="Zhirakovskaya E."/>
        </authorList>
    </citation>
    <scope>NUCLEOTIDE SEQUENCE</scope>
</reference>
<accession>A0A3B0Z674</accession>
<keyword evidence="4" id="KW-0574">Periplasm</keyword>
<dbReference type="CDD" id="cd03020">
    <property type="entry name" value="DsbA_DsbC_DsbG"/>
    <property type="match status" value="1"/>
</dbReference>
<dbReference type="InterPro" id="IPR033954">
    <property type="entry name" value="DiS-bond_Isoase_DsbC/G"/>
</dbReference>
<feature type="domain" description="Thioredoxin-like fold" evidence="8">
    <location>
        <begin position="134"/>
        <end position="258"/>
    </location>
</feature>
<dbReference type="AlphaFoldDB" id="A0A3B0Z674"/>
<dbReference type="Gene3D" id="3.10.450.70">
    <property type="entry name" value="Disulphide bond isomerase, DsbC/G, N-terminal"/>
    <property type="match status" value="1"/>
</dbReference>
<evidence type="ECO:0000256" key="6">
    <source>
        <dbReference type="ARBA" id="ARBA00023284"/>
    </source>
</evidence>
<dbReference type="PANTHER" id="PTHR35272">
    <property type="entry name" value="THIOL:DISULFIDE INTERCHANGE PROTEIN DSBC-RELATED"/>
    <property type="match status" value="1"/>
</dbReference>
<dbReference type="PANTHER" id="PTHR35272:SF3">
    <property type="entry name" value="THIOL:DISULFIDE INTERCHANGE PROTEIN DSBC"/>
    <property type="match status" value="1"/>
</dbReference>
<dbReference type="SUPFAM" id="SSF52833">
    <property type="entry name" value="Thioredoxin-like"/>
    <property type="match status" value="1"/>
</dbReference>
<organism evidence="9">
    <name type="scientific">hydrothermal vent metagenome</name>
    <dbReference type="NCBI Taxonomy" id="652676"/>
    <lineage>
        <taxon>unclassified sequences</taxon>
        <taxon>metagenomes</taxon>
        <taxon>ecological metagenomes</taxon>
    </lineage>
</organism>
<gene>
    <name evidence="9" type="ORF">MNBD_GAMMA16-1622</name>
</gene>
<comment type="similarity">
    <text evidence="2">Belongs to the thioredoxin family. DsbC subfamily.</text>
</comment>
<dbReference type="EMBL" id="UOFO01000046">
    <property type="protein sequence ID" value="VAW84490.1"/>
    <property type="molecule type" value="Genomic_DNA"/>
</dbReference>
<evidence type="ECO:0000256" key="4">
    <source>
        <dbReference type="ARBA" id="ARBA00022764"/>
    </source>
</evidence>
<dbReference type="InterPro" id="IPR018950">
    <property type="entry name" value="DiS-bond_isomerase_DsbC/G_N"/>
</dbReference>
<dbReference type="GO" id="GO:0042597">
    <property type="term" value="C:periplasmic space"/>
    <property type="evidence" value="ECO:0007669"/>
    <property type="project" value="UniProtKB-SubCell"/>
</dbReference>
<keyword evidence="5" id="KW-1015">Disulfide bond</keyword>
<proteinExistence type="inferred from homology"/>
<evidence type="ECO:0000256" key="3">
    <source>
        <dbReference type="ARBA" id="ARBA00022729"/>
    </source>
</evidence>
<dbReference type="Pfam" id="PF10411">
    <property type="entry name" value="DsbC_N"/>
    <property type="match status" value="1"/>
</dbReference>
<evidence type="ECO:0000313" key="9">
    <source>
        <dbReference type="EMBL" id="VAW84490.1"/>
    </source>
</evidence>
<name>A0A3B0Z674_9ZZZZ</name>
<evidence type="ECO:0000259" key="8">
    <source>
        <dbReference type="Pfam" id="PF13098"/>
    </source>
</evidence>
<keyword evidence="3" id="KW-0732">Signal</keyword>
<dbReference type="Gene3D" id="3.40.30.10">
    <property type="entry name" value="Glutaredoxin"/>
    <property type="match status" value="1"/>
</dbReference>
<dbReference type="SUPFAM" id="SSF54423">
    <property type="entry name" value="DsbC/DsbG N-terminal domain-like"/>
    <property type="match status" value="1"/>
</dbReference>
<dbReference type="InterPro" id="IPR036249">
    <property type="entry name" value="Thioredoxin-like_sf"/>
</dbReference>
<sequence length="264" mass="29326">MNKNIIYLLVLFMAGSGLAAHADQQHEKDSRSMFGFESSQTTEQQYATAIAKALKSFSPGLKADSIKPIAAPQFYEVTIGTEVIYISEDGRYMLQGDLVDIERRVNLTEIVRGAGRLKLIADLDETTMIVFAPEEVKHTVTVFTDIDCPYCRKLHDEMAAYNKLGISIRYLAYPRAGVGSKAYDKIVAAWCSKDPKAAMTLAKAGKEIKKEIEDCNDPVREHMDLVRVLGVTGTPALIFEDGTLVPGYIPAQRLITMLEEKKQQ</sequence>
<dbReference type="InterPro" id="IPR051470">
    <property type="entry name" value="Thiol:disulfide_interchange"/>
</dbReference>